<dbReference type="PANTHER" id="PTHR38459:SF1">
    <property type="entry name" value="PROPHAGE BACTOPRENOL-LINKED GLUCOSE TRANSLOCASE HOMOLOG"/>
    <property type="match status" value="1"/>
</dbReference>
<evidence type="ECO:0000256" key="1">
    <source>
        <dbReference type="ARBA" id="ARBA00004141"/>
    </source>
</evidence>
<keyword evidence="9" id="KW-1185">Reference proteome</keyword>
<keyword evidence="3 6" id="KW-0812">Transmembrane</keyword>
<keyword evidence="5 6" id="KW-0472">Membrane</keyword>
<keyword evidence="4 6" id="KW-1133">Transmembrane helix</keyword>
<comment type="subcellular location">
    <subcellularLocation>
        <location evidence="1">Membrane</location>
        <topology evidence="1">Multi-pass membrane protein</topology>
    </subcellularLocation>
</comment>
<feature type="transmembrane region" description="Helical" evidence="6">
    <location>
        <begin position="21"/>
        <end position="42"/>
    </location>
</feature>
<reference evidence="8" key="1">
    <citation type="submission" date="2023-05" db="EMBL/GenBank/DDBJ databases">
        <title>Whole genome sequence of Commensalibacter sp.</title>
        <authorList>
            <person name="Charoenyingcharoen P."/>
            <person name="Yukphan P."/>
        </authorList>
    </citation>
    <scope>NUCLEOTIDE SEQUENCE</scope>
    <source>
        <strain evidence="8">TBRC 10068</strain>
    </source>
</reference>
<dbReference type="EMBL" id="JASBAN010000001">
    <property type="protein sequence ID" value="MDI2112319.1"/>
    <property type="molecule type" value="Genomic_DNA"/>
</dbReference>
<dbReference type="Pfam" id="PF04138">
    <property type="entry name" value="GtrA_DPMS_TM"/>
    <property type="match status" value="1"/>
</dbReference>
<evidence type="ECO:0000313" key="8">
    <source>
        <dbReference type="EMBL" id="MDI2112319.1"/>
    </source>
</evidence>
<evidence type="ECO:0000256" key="5">
    <source>
        <dbReference type="ARBA" id="ARBA00023136"/>
    </source>
</evidence>
<name>A0ABT6Q6A4_9PROT</name>
<accession>A0ABT6Q6A4</accession>
<feature type="transmembrane region" description="Helical" evidence="6">
    <location>
        <begin position="86"/>
        <end position="109"/>
    </location>
</feature>
<evidence type="ECO:0000256" key="3">
    <source>
        <dbReference type="ARBA" id="ARBA00022692"/>
    </source>
</evidence>
<sequence>MIQRLISLLIPEKYHTKFKQFIQFGLVGLSGLALDTCTVYLLRHIIGLTTATLVAYFIAATSNWLINRLWTFHGLGKNKHFVNQWFTFLITNILGFCLNRGTVLILFHFSQTCVAHPIIALIIGAATGMFANFNISRKLVYK</sequence>
<feature type="transmembrane region" description="Helical" evidence="6">
    <location>
        <begin position="48"/>
        <end position="66"/>
    </location>
</feature>
<evidence type="ECO:0000256" key="6">
    <source>
        <dbReference type="SAM" id="Phobius"/>
    </source>
</evidence>
<evidence type="ECO:0000313" key="9">
    <source>
        <dbReference type="Proteomes" id="UP001431775"/>
    </source>
</evidence>
<feature type="domain" description="GtrA/DPMS transmembrane" evidence="7">
    <location>
        <begin position="23"/>
        <end position="140"/>
    </location>
</feature>
<dbReference type="RefSeq" id="WP_281461981.1">
    <property type="nucleotide sequence ID" value="NZ_JASBAN010000001.1"/>
</dbReference>
<evidence type="ECO:0000256" key="2">
    <source>
        <dbReference type="ARBA" id="ARBA00009399"/>
    </source>
</evidence>
<protein>
    <submittedName>
        <fullName evidence="8">GtrA family protein</fullName>
    </submittedName>
</protein>
<dbReference type="PANTHER" id="PTHR38459">
    <property type="entry name" value="PROPHAGE BACTOPRENOL-LINKED GLUCOSE TRANSLOCASE HOMOLOG"/>
    <property type="match status" value="1"/>
</dbReference>
<feature type="transmembrane region" description="Helical" evidence="6">
    <location>
        <begin position="115"/>
        <end position="135"/>
    </location>
</feature>
<dbReference type="Proteomes" id="UP001431775">
    <property type="component" value="Unassembled WGS sequence"/>
</dbReference>
<proteinExistence type="inferred from homology"/>
<evidence type="ECO:0000259" key="7">
    <source>
        <dbReference type="Pfam" id="PF04138"/>
    </source>
</evidence>
<dbReference type="InterPro" id="IPR007267">
    <property type="entry name" value="GtrA_DPMS_TM"/>
</dbReference>
<evidence type="ECO:0000256" key="4">
    <source>
        <dbReference type="ARBA" id="ARBA00022989"/>
    </source>
</evidence>
<comment type="caution">
    <text evidence="8">The sequence shown here is derived from an EMBL/GenBank/DDBJ whole genome shotgun (WGS) entry which is preliminary data.</text>
</comment>
<organism evidence="8 9">
    <name type="scientific">Commensalibacter nepenthis</name>
    <dbReference type="NCBI Taxonomy" id="3043872"/>
    <lineage>
        <taxon>Bacteria</taxon>
        <taxon>Pseudomonadati</taxon>
        <taxon>Pseudomonadota</taxon>
        <taxon>Alphaproteobacteria</taxon>
        <taxon>Acetobacterales</taxon>
        <taxon>Acetobacteraceae</taxon>
    </lineage>
</organism>
<comment type="similarity">
    <text evidence="2">Belongs to the GtrA family.</text>
</comment>
<dbReference type="InterPro" id="IPR051401">
    <property type="entry name" value="GtrA_CellWall_Glycosyl"/>
</dbReference>
<gene>
    <name evidence="8" type="ORF">QJV33_03280</name>
</gene>